<evidence type="ECO:0000313" key="2">
    <source>
        <dbReference type="Proteomes" id="UP000644749"/>
    </source>
</evidence>
<dbReference type="RefSeq" id="WP_191307478.1">
    <property type="nucleotide sequence ID" value="NZ_BNCL01000001.1"/>
</dbReference>
<dbReference type="EMBL" id="JAESHT010000002">
    <property type="protein sequence ID" value="MBL3672263.1"/>
    <property type="molecule type" value="Genomic_DNA"/>
</dbReference>
<evidence type="ECO:0008006" key="3">
    <source>
        <dbReference type="Google" id="ProtNLM"/>
    </source>
</evidence>
<evidence type="ECO:0000313" key="1">
    <source>
        <dbReference type="EMBL" id="MBL3672263.1"/>
    </source>
</evidence>
<accession>A0ABS1S0Q0</accession>
<protein>
    <recommendedName>
        <fullName evidence="3">Right-handed parallel beta-helix repeat-containing protein</fullName>
    </recommendedName>
</protein>
<name>A0ABS1S0Q0_9RHOB</name>
<keyword evidence="2" id="KW-1185">Reference proteome</keyword>
<organism evidence="1 2">
    <name type="scientific">Paracoccus aerius</name>
    <dbReference type="NCBI Taxonomy" id="1915382"/>
    <lineage>
        <taxon>Bacteria</taxon>
        <taxon>Pseudomonadati</taxon>
        <taxon>Pseudomonadota</taxon>
        <taxon>Alphaproteobacteria</taxon>
        <taxon>Rhodobacterales</taxon>
        <taxon>Paracoccaceae</taxon>
        <taxon>Paracoccus</taxon>
    </lineage>
</organism>
<proteinExistence type="predicted"/>
<comment type="caution">
    <text evidence="1">The sequence shown here is derived from an EMBL/GenBank/DDBJ whole genome shotgun (WGS) entry which is preliminary data.</text>
</comment>
<sequence length="914" mass="97142">MPMYFHSALLEGQPFEVTPGAGMTGAAVSVEAWGEAGEISEFSAFGGRVNVLDAEISSPSAGIAVPRGAGQTTLNLLGTTSQQTITAVMTGGGQANVYAQAAAKKYGHPSGEHMWLPIAGDDRFVCEPGQRHRKWYASKSPSALTRAQIAANAGVPESAVTAAWLLDKPQYGGSPETAVHLDVMKIHLAYAGATGAPSRSDHYYLERGYQYLDFHLGGLCGEDELHPFVLGAWGAGADPVIDIYSNFLHLPYGVVQDVKTVRFVSGLHQPVQAWYGYATIYDHIDAGFTMNLSNTMFTTVREATALAPWRDFPKPDKITADGKWLANGNHSPGIYSADSEGLLIDSCFIDHAGWAEGYDPAGSATSPMPQSKYSHAIYTDRQLDHTIRSSALFRSASGGTQLRTGLHLEGNLLVDNNIAAAVNSFGGGWQFNNVLDNVAFSAGYRRSSYGEEGGYNYGFDVNGPQSSMVGNVLAHRANPDDAEELGRKTDGWHDYGVSQDVKLVDDTQSWKWSDPVPARNVEGIDPTILDQTTIQRRAGQRLSKSSATIAEYVDHIAAQASIGNLVREDVRWVKSRFGTPIPERSTPANLFFQPDPRLEGFRWDNRYNWSTKDLPGAHVADSADLAGNFVRFGNTNADIAALQTSGGKLDVVSGKLEAGVLTDAAEMMIRKAGQVWIGDADHPLSATAISGRLALTGTAANLDLHAGGQTQVLLGPDCTADDLVISGSRARVGWDGSGSAVLTVNRLEFKRGAIVQINGGGAGKIRFVYQHIGKEVTGSVSGFSARIGAVERTENRGGDYRVWLYDVIGMPVAGDVFAVAPVRTTAGEPQTLLTISSVVSNGITPLQRFRSGAIGTGLVEPTVSPTVNINEVIVPTGLAPGSKHDLTAAGVILGDLGNLPAGVAPEGGKLVYTA</sequence>
<reference evidence="1 2" key="1">
    <citation type="submission" date="2021-01" db="EMBL/GenBank/DDBJ databases">
        <title>011410 draft genome.</title>
        <authorList>
            <person name="Lang L."/>
        </authorList>
    </citation>
    <scope>NUCLEOTIDE SEQUENCE [LARGE SCALE GENOMIC DNA]</scope>
    <source>
        <strain evidence="1 2">KCTC 42845</strain>
    </source>
</reference>
<gene>
    <name evidence="1" type="ORF">JL111_02080</name>
</gene>
<dbReference type="Proteomes" id="UP000644749">
    <property type="component" value="Unassembled WGS sequence"/>
</dbReference>